<accession>I3XX67</accession>
<keyword evidence="4" id="KW-1185">Reference proteome</keyword>
<evidence type="ECO:0000256" key="1">
    <source>
        <dbReference type="SAM" id="MobiDB-lite"/>
    </source>
</evidence>
<dbReference type="PATRIC" id="fig|760154.4.peg.1252"/>
<dbReference type="EMBL" id="CP003333">
    <property type="protein sequence ID" value="AFL68541.1"/>
    <property type="molecule type" value="Genomic_DNA"/>
</dbReference>
<dbReference type="Proteomes" id="UP000006176">
    <property type="component" value="Chromosome"/>
</dbReference>
<dbReference type="Gene3D" id="1.10.10.10">
    <property type="entry name" value="Winged helix-like DNA-binding domain superfamily/Winged helix DNA-binding domain"/>
    <property type="match status" value="1"/>
</dbReference>
<name>I3XX67_SULBS</name>
<dbReference type="Pfam" id="PF04492">
    <property type="entry name" value="Phage_rep_O"/>
    <property type="match status" value="1"/>
</dbReference>
<dbReference type="GO" id="GO:0006260">
    <property type="term" value="P:DNA replication"/>
    <property type="evidence" value="ECO:0007669"/>
    <property type="project" value="InterPro"/>
</dbReference>
<feature type="compositionally biased region" description="Polar residues" evidence="1">
    <location>
        <begin position="145"/>
        <end position="158"/>
    </location>
</feature>
<reference evidence="3 4" key="1">
    <citation type="submission" date="2012-06" db="EMBL/GenBank/DDBJ databases">
        <title>Complete sequence of Sulfurospirillum barnesii SES-3.</title>
        <authorList>
            <consortium name="US DOE Joint Genome Institute"/>
            <person name="Lucas S."/>
            <person name="Han J."/>
            <person name="Lapidus A."/>
            <person name="Cheng J.-F."/>
            <person name="Goodwin L."/>
            <person name="Pitluck S."/>
            <person name="Peters L."/>
            <person name="Ovchinnikova G."/>
            <person name="Lu M."/>
            <person name="Detter J.C."/>
            <person name="Han C."/>
            <person name="Tapia R."/>
            <person name="Land M."/>
            <person name="Hauser L."/>
            <person name="Kyrpides N."/>
            <person name="Ivanova N."/>
            <person name="Pagani I."/>
            <person name="Stolz J."/>
            <person name="Arkin A."/>
            <person name="Dehal P."/>
            <person name="Oremland R."/>
            <person name="Saltikov C."/>
            <person name="Basu P."/>
            <person name="Hollibaugh J."/>
            <person name="Newman D."/>
            <person name="Stolyar S."/>
            <person name="Hazen T."/>
            <person name="Woyke T."/>
        </authorList>
    </citation>
    <scope>NUCLEOTIDE SEQUENCE [LARGE SCALE GENOMIC DNA]</scope>
    <source>
        <strain evidence="4">ATCC 700032 / DSM 10660 / SES-3</strain>
    </source>
</reference>
<dbReference type="STRING" id="760154.Sulba_1247"/>
<dbReference type="InterPro" id="IPR036388">
    <property type="entry name" value="WH-like_DNA-bd_sf"/>
</dbReference>
<dbReference type="HOGENOM" id="CLU_1371585_0_0_7"/>
<proteinExistence type="predicted"/>
<organism evidence="3 4">
    <name type="scientific">Sulfurospirillum barnesii (strain ATCC 700032 / DSM 10660 / SES-3)</name>
    <dbReference type="NCBI Taxonomy" id="760154"/>
    <lineage>
        <taxon>Bacteria</taxon>
        <taxon>Pseudomonadati</taxon>
        <taxon>Campylobacterota</taxon>
        <taxon>Epsilonproteobacteria</taxon>
        <taxon>Campylobacterales</taxon>
        <taxon>Sulfurospirillaceae</taxon>
        <taxon>Sulfurospirillum</taxon>
    </lineage>
</organism>
<sequence length="199" mass="22533">MVAGNEGAIKVLERVFNQSALYTSALDYSTFFINIKGLGMETFIPNSFQVPNALVDLFLLKLTEFELKIYLIIIRKTKGWNKDFDAISISQFIKILEVKDQRTVKKAIKGLAEKNLIIRLEQIGKESKFAINLNPLHANEGSHPNAPTSRCTPQSTINEKQVCKRKKEPKILNVQKTPNTLIVTYPRFPTTVRPARSSQ</sequence>
<gene>
    <name evidence="3" type="ordered locus">Sulba_1247</name>
</gene>
<dbReference type="KEGG" id="sba:Sulba_1247"/>
<feature type="domain" description="Bacteriophage lambda Replication protein O N-terminal" evidence="2">
    <location>
        <begin position="50"/>
        <end position="132"/>
    </location>
</feature>
<dbReference type="InterPro" id="IPR006497">
    <property type="entry name" value="Phage_lambda_VrpO_N"/>
</dbReference>
<evidence type="ECO:0000259" key="2">
    <source>
        <dbReference type="Pfam" id="PF04492"/>
    </source>
</evidence>
<feature type="region of interest" description="Disordered" evidence="1">
    <location>
        <begin position="139"/>
        <end position="158"/>
    </location>
</feature>
<dbReference type="eggNOG" id="ENOG5033H1I">
    <property type="taxonomic scope" value="Bacteria"/>
</dbReference>
<protein>
    <submittedName>
        <fullName evidence="3">Phage replication protein O</fullName>
    </submittedName>
</protein>
<evidence type="ECO:0000313" key="3">
    <source>
        <dbReference type="EMBL" id="AFL68541.1"/>
    </source>
</evidence>
<evidence type="ECO:0000313" key="4">
    <source>
        <dbReference type="Proteomes" id="UP000006176"/>
    </source>
</evidence>
<dbReference type="AlphaFoldDB" id="I3XX67"/>